<dbReference type="Proteomes" id="UP001595916">
    <property type="component" value="Unassembled WGS sequence"/>
</dbReference>
<feature type="transmembrane region" description="Helical" evidence="1">
    <location>
        <begin position="151"/>
        <end position="175"/>
    </location>
</feature>
<dbReference type="EMBL" id="JBHSHL010000002">
    <property type="protein sequence ID" value="MFC4803486.1"/>
    <property type="molecule type" value="Genomic_DNA"/>
</dbReference>
<accession>A0ABV9QJE0</accession>
<protein>
    <submittedName>
        <fullName evidence="2">ABC transporter permease</fullName>
    </submittedName>
</protein>
<feature type="transmembrane region" description="Helical" evidence="1">
    <location>
        <begin position="210"/>
        <end position="228"/>
    </location>
</feature>
<evidence type="ECO:0000313" key="2">
    <source>
        <dbReference type="EMBL" id="MFC4803486.1"/>
    </source>
</evidence>
<evidence type="ECO:0000313" key="3">
    <source>
        <dbReference type="Proteomes" id="UP001595916"/>
    </source>
</evidence>
<dbReference type="RefSeq" id="WP_379786921.1">
    <property type="nucleotide sequence ID" value="NZ_JBHSHL010000002.1"/>
</dbReference>
<dbReference type="PANTHER" id="PTHR36832">
    <property type="entry name" value="SLR1174 PROTEIN-RELATED"/>
    <property type="match status" value="1"/>
</dbReference>
<name>A0ABV9QJE0_9FIRM</name>
<proteinExistence type="predicted"/>
<comment type="caution">
    <text evidence="2">The sequence shown here is derived from an EMBL/GenBank/DDBJ whole genome shotgun (WGS) entry which is preliminary data.</text>
</comment>
<keyword evidence="1" id="KW-0812">Transmembrane</keyword>
<evidence type="ECO:0000256" key="1">
    <source>
        <dbReference type="SAM" id="Phobius"/>
    </source>
</evidence>
<feature type="transmembrane region" description="Helical" evidence="1">
    <location>
        <begin position="118"/>
        <end position="139"/>
    </location>
</feature>
<feature type="transmembrane region" description="Helical" evidence="1">
    <location>
        <begin position="27"/>
        <end position="47"/>
    </location>
</feature>
<dbReference type="Pfam" id="PF06182">
    <property type="entry name" value="ABC2_membrane_6"/>
    <property type="match status" value="1"/>
</dbReference>
<keyword evidence="1" id="KW-0472">Membrane</keyword>
<organism evidence="2 3">
    <name type="scientific">Filifactor villosus</name>
    <dbReference type="NCBI Taxonomy" id="29374"/>
    <lineage>
        <taxon>Bacteria</taxon>
        <taxon>Bacillati</taxon>
        <taxon>Bacillota</taxon>
        <taxon>Clostridia</taxon>
        <taxon>Peptostreptococcales</taxon>
        <taxon>Filifactoraceae</taxon>
        <taxon>Filifactor</taxon>
    </lineage>
</organism>
<feature type="transmembrane region" description="Helical" evidence="1">
    <location>
        <begin position="234"/>
        <end position="256"/>
    </location>
</feature>
<keyword evidence="1" id="KW-1133">Transmembrane helix</keyword>
<dbReference type="InterPro" id="IPR010390">
    <property type="entry name" value="ABC-2_transporter-like"/>
</dbReference>
<keyword evidence="3" id="KW-1185">Reference proteome</keyword>
<sequence>MRTIKNYSIYAYLSAKTSFNELYTYKAASLLNFTTQMILILAQFYLWRSVYENTTSINNYTFTDMITYLVISYSVGRSYPFNVSSQFGRMVKDGEIIHSLLKPIAFEYRLLTDSFGELLYKLLFISTPILMTGYLFLGIELSLAPGELLTFFLFWGSSYAFIFVLELFVGVFSFYTHSLWGINNFKTSVINLLSGKLLPLNFYPFVCRKIMYYLPFSTIYFIPINILLKKEVSNISLFLLILWCSTITLFVLYKVLSSIMIKKIMIQGG</sequence>
<gene>
    <name evidence="2" type="ORF">ACFO4R_00175</name>
</gene>
<reference evidence="3" key="1">
    <citation type="journal article" date="2019" name="Int. J. Syst. Evol. Microbiol.">
        <title>The Global Catalogue of Microorganisms (GCM) 10K type strain sequencing project: providing services to taxonomists for standard genome sequencing and annotation.</title>
        <authorList>
            <consortium name="The Broad Institute Genomics Platform"/>
            <consortium name="The Broad Institute Genome Sequencing Center for Infectious Disease"/>
            <person name="Wu L."/>
            <person name="Ma J."/>
        </authorList>
    </citation>
    <scope>NUCLEOTIDE SEQUENCE [LARGE SCALE GENOMIC DNA]</scope>
    <source>
        <strain evidence="3">CCUG 46385</strain>
    </source>
</reference>
<dbReference type="PANTHER" id="PTHR36832:SF1">
    <property type="entry name" value="SLR1174 PROTEIN"/>
    <property type="match status" value="1"/>
</dbReference>